<keyword evidence="2" id="KW-1185">Reference proteome</keyword>
<name>T0I0C4_9SPHN</name>
<protein>
    <submittedName>
        <fullName evidence="1">Uncharacterized protein</fullName>
    </submittedName>
</protein>
<evidence type="ECO:0000313" key="1">
    <source>
        <dbReference type="EMBL" id="EQB05085.1"/>
    </source>
</evidence>
<dbReference type="AlphaFoldDB" id="T0I0C4"/>
<evidence type="ECO:0000313" key="2">
    <source>
        <dbReference type="Proteomes" id="UP000015524"/>
    </source>
</evidence>
<proteinExistence type="predicted"/>
<sequence>MEKFKTAVDRTGEVAIALRDDDRVRMGQSKGL</sequence>
<dbReference type="Proteomes" id="UP000015524">
    <property type="component" value="Unassembled WGS sequence"/>
</dbReference>
<dbReference type="PATRIC" id="fig|1114964.8.peg.4258"/>
<dbReference type="EMBL" id="ATIB01000027">
    <property type="protein sequence ID" value="EQB05085.1"/>
    <property type="molecule type" value="Genomic_DNA"/>
</dbReference>
<reference evidence="1 2" key="1">
    <citation type="journal article" date="2013" name="Genome Announc.">
        <title>Draft Genome Sequence of a Hexachlorocyclohexane-Degrading Bacterium, Sphingobium baderi Strain LL03T.</title>
        <authorList>
            <person name="Kaur J."/>
            <person name="Verma H."/>
            <person name="Tripathi C."/>
            <person name="Khurana J.P."/>
            <person name="Lal R."/>
        </authorList>
    </citation>
    <scope>NUCLEOTIDE SEQUENCE [LARGE SCALE GENOMIC DNA]</scope>
    <source>
        <strain evidence="1 2">LL03</strain>
    </source>
</reference>
<comment type="caution">
    <text evidence="1">The sequence shown here is derived from an EMBL/GenBank/DDBJ whole genome shotgun (WGS) entry which is preliminary data.</text>
</comment>
<gene>
    <name evidence="1" type="ORF">L485_02925</name>
</gene>
<organism evidence="1 2">
    <name type="scientific">Sphingobium baderi LL03</name>
    <dbReference type="NCBI Taxonomy" id="1114964"/>
    <lineage>
        <taxon>Bacteria</taxon>
        <taxon>Pseudomonadati</taxon>
        <taxon>Pseudomonadota</taxon>
        <taxon>Alphaproteobacteria</taxon>
        <taxon>Sphingomonadales</taxon>
        <taxon>Sphingomonadaceae</taxon>
        <taxon>Sphingobium</taxon>
    </lineage>
</organism>
<accession>T0I0C4</accession>